<dbReference type="EMBL" id="QXFT01000631">
    <property type="protein sequence ID" value="KAE9339182.1"/>
    <property type="molecule type" value="Genomic_DNA"/>
</dbReference>
<evidence type="ECO:0008006" key="8">
    <source>
        <dbReference type="Google" id="ProtNLM"/>
    </source>
</evidence>
<evidence type="ECO:0000313" key="3">
    <source>
        <dbReference type="EMBL" id="KAE9032295.1"/>
    </source>
</evidence>
<dbReference type="Proteomes" id="UP000435112">
    <property type="component" value="Unassembled WGS sequence"/>
</dbReference>
<organism evidence="2 7">
    <name type="scientific">Phytophthora rubi</name>
    <dbReference type="NCBI Taxonomy" id="129364"/>
    <lineage>
        <taxon>Eukaryota</taxon>
        <taxon>Sar</taxon>
        <taxon>Stramenopiles</taxon>
        <taxon>Oomycota</taxon>
        <taxon>Peronosporomycetes</taxon>
        <taxon>Peronosporales</taxon>
        <taxon>Peronosporaceae</taxon>
        <taxon>Phytophthora</taxon>
    </lineage>
</organism>
<evidence type="ECO:0000313" key="2">
    <source>
        <dbReference type="EMBL" id="KAE9026516.1"/>
    </source>
</evidence>
<keyword evidence="6" id="KW-1185">Reference proteome</keyword>
<evidence type="ECO:0000313" key="7">
    <source>
        <dbReference type="Proteomes" id="UP000435112"/>
    </source>
</evidence>
<proteinExistence type="predicted"/>
<sequence>MDEQVTATAAPPATKNGQQMLAQLLAIAYHVLDETKHMNLKPPLRPSSKLFAADAPAPSSPPRSPEADAPQDETLPDVNGLAAGFAGGHAHTGGHPVVIPYLPEEIQDTYSKIAALKTQYMKVSAELLEAVKEVEKEKEPQQDVKDATAKLVQRRNQLRKEVYERNVVMKGLIDRLRNLQHSIRLMKGGSAYPPNIVMESV</sequence>
<evidence type="ECO:0000256" key="1">
    <source>
        <dbReference type="SAM" id="MobiDB-lite"/>
    </source>
</evidence>
<protein>
    <recommendedName>
        <fullName evidence="8">Mediator of RNA polymerase II transcription subunit 30</fullName>
    </recommendedName>
</protein>
<evidence type="ECO:0000313" key="4">
    <source>
        <dbReference type="EMBL" id="KAE9339182.1"/>
    </source>
</evidence>
<name>A0A6A3M4E3_9STRA</name>
<evidence type="ECO:0000313" key="5">
    <source>
        <dbReference type="Proteomes" id="UP000429607"/>
    </source>
</evidence>
<dbReference type="EMBL" id="QXFU01000634">
    <property type="protein sequence ID" value="KAE9026516.1"/>
    <property type="molecule type" value="Genomic_DNA"/>
</dbReference>
<evidence type="ECO:0000313" key="6">
    <source>
        <dbReference type="Proteomes" id="UP000434957"/>
    </source>
</evidence>
<dbReference type="OrthoDB" id="76002at2759"/>
<reference evidence="5 7" key="1">
    <citation type="submission" date="2018-09" db="EMBL/GenBank/DDBJ databases">
        <title>Genomic investigation of the strawberry pathogen Phytophthora fragariae indicates pathogenicity is determined by transcriptional variation in three key races.</title>
        <authorList>
            <person name="Adams T.M."/>
            <person name="Armitage A.D."/>
            <person name="Sobczyk M.K."/>
            <person name="Bates H.J."/>
            <person name="Dunwell J.M."/>
            <person name="Nellist C.F."/>
            <person name="Harrison R.J."/>
        </authorList>
    </citation>
    <scope>NUCLEOTIDE SEQUENCE [LARGE SCALE GENOMIC DNA]</scope>
    <source>
        <strain evidence="3 5">SCRP249</strain>
        <strain evidence="2 7">SCRP324</strain>
        <strain evidence="4 6">SCRP333</strain>
    </source>
</reference>
<accession>A0A6A3M4E3</accession>
<gene>
    <name evidence="3" type="ORF">PR001_g10683</name>
    <name evidence="2" type="ORF">PR002_g10901</name>
    <name evidence="4" type="ORF">PR003_g11142</name>
</gene>
<dbReference type="EMBL" id="QXFV01000634">
    <property type="protein sequence ID" value="KAE9032295.1"/>
    <property type="molecule type" value="Genomic_DNA"/>
</dbReference>
<comment type="caution">
    <text evidence="2">The sequence shown here is derived from an EMBL/GenBank/DDBJ whole genome shotgun (WGS) entry which is preliminary data.</text>
</comment>
<dbReference type="AlphaFoldDB" id="A0A6A3M4E3"/>
<dbReference type="Proteomes" id="UP000429607">
    <property type="component" value="Unassembled WGS sequence"/>
</dbReference>
<feature type="region of interest" description="Disordered" evidence="1">
    <location>
        <begin position="39"/>
        <end position="79"/>
    </location>
</feature>
<dbReference type="Proteomes" id="UP000434957">
    <property type="component" value="Unassembled WGS sequence"/>
</dbReference>